<name>A0AAE0SLU7_9BIVA</name>
<sequence length="132" mass="15427">MTTYTYAWPQIMLELIVERSESMSFGPGVEVFQDIVNASKDQEVKLQCAVKTYSMEGELEWLFEQNSKPIRANRKYDLVMDRNLVMDFHTQFLSMTIRKGHLGVRNYGKNICRTMNFTRGYKEKVLVIQITG</sequence>
<reference evidence="1" key="1">
    <citation type="journal article" date="2021" name="Genome Biol. Evol.">
        <title>A High-Quality Reference Genome for a Parasitic Bivalve with Doubly Uniparental Inheritance (Bivalvia: Unionida).</title>
        <authorList>
            <person name="Smith C.H."/>
        </authorList>
    </citation>
    <scope>NUCLEOTIDE SEQUENCE</scope>
    <source>
        <strain evidence="1">CHS0354</strain>
    </source>
</reference>
<dbReference type="Proteomes" id="UP001195483">
    <property type="component" value="Unassembled WGS sequence"/>
</dbReference>
<dbReference type="EMBL" id="JAEAOA010000884">
    <property type="protein sequence ID" value="KAK3593798.1"/>
    <property type="molecule type" value="Genomic_DNA"/>
</dbReference>
<keyword evidence="2" id="KW-1185">Reference proteome</keyword>
<evidence type="ECO:0000313" key="2">
    <source>
        <dbReference type="Proteomes" id="UP001195483"/>
    </source>
</evidence>
<dbReference type="AlphaFoldDB" id="A0AAE0SLU7"/>
<proteinExistence type="predicted"/>
<reference evidence="1" key="2">
    <citation type="journal article" date="2021" name="Genome Biol. Evol.">
        <title>Developing a high-quality reference genome for a parasitic bivalve with doubly uniparental inheritance (Bivalvia: Unionida).</title>
        <authorList>
            <person name="Smith C.H."/>
        </authorList>
    </citation>
    <scope>NUCLEOTIDE SEQUENCE</scope>
    <source>
        <strain evidence="1">CHS0354</strain>
        <tissue evidence="1">Mantle</tissue>
    </source>
</reference>
<accession>A0AAE0SLU7</accession>
<reference evidence="1" key="3">
    <citation type="submission" date="2023-05" db="EMBL/GenBank/DDBJ databases">
        <authorList>
            <person name="Smith C.H."/>
        </authorList>
    </citation>
    <scope>NUCLEOTIDE SEQUENCE</scope>
    <source>
        <strain evidence="1">CHS0354</strain>
        <tissue evidence="1">Mantle</tissue>
    </source>
</reference>
<evidence type="ECO:0000313" key="1">
    <source>
        <dbReference type="EMBL" id="KAK3593798.1"/>
    </source>
</evidence>
<organism evidence="1 2">
    <name type="scientific">Potamilus streckersoni</name>
    <dbReference type="NCBI Taxonomy" id="2493646"/>
    <lineage>
        <taxon>Eukaryota</taxon>
        <taxon>Metazoa</taxon>
        <taxon>Spiralia</taxon>
        <taxon>Lophotrochozoa</taxon>
        <taxon>Mollusca</taxon>
        <taxon>Bivalvia</taxon>
        <taxon>Autobranchia</taxon>
        <taxon>Heteroconchia</taxon>
        <taxon>Palaeoheterodonta</taxon>
        <taxon>Unionida</taxon>
        <taxon>Unionoidea</taxon>
        <taxon>Unionidae</taxon>
        <taxon>Ambleminae</taxon>
        <taxon>Lampsilini</taxon>
        <taxon>Potamilus</taxon>
    </lineage>
</organism>
<gene>
    <name evidence="1" type="ORF">CHS0354_014340</name>
</gene>
<protein>
    <submittedName>
        <fullName evidence="1">Uncharacterized protein</fullName>
    </submittedName>
</protein>
<comment type="caution">
    <text evidence="1">The sequence shown here is derived from an EMBL/GenBank/DDBJ whole genome shotgun (WGS) entry which is preliminary data.</text>
</comment>